<evidence type="ECO:0000259" key="10">
    <source>
        <dbReference type="Pfam" id="PF02542"/>
    </source>
</evidence>
<feature type="compositionally biased region" description="Basic residues" evidence="9">
    <location>
        <begin position="17"/>
        <end position="30"/>
    </location>
</feature>
<proteinExistence type="inferred from homology"/>
<dbReference type="InterPro" id="IPR036571">
    <property type="entry name" value="MECDP_synthase_sf"/>
</dbReference>
<dbReference type="Gene3D" id="3.30.1330.50">
    <property type="entry name" value="2-C-methyl-D-erythritol 2,4-cyclodiphosphate synthase"/>
    <property type="match status" value="1"/>
</dbReference>
<dbReference type="GO" id="GO:0008685">
    <property type="term" value="F:2-C-methyl-D-erythritol 2,4-cyclodiphosphate synthase activity"/>
    <property type="evidence" value="ECO:0007669"/>
    <property type="project" value="UniProtKB-EC"/>
</dbReference>
<evidence type="ECO:0000313" key="12">
    <source>
        <dbReference type="Proteomes" id="UP000326331"/>
    </source>
</evidence>
<comment type="subunit">
    <text evidence="7">Homotrimer.</text>
</comment>
<comment type="cofactor">
    <cofactor evidence="7">
        <name>a divalent metal cation</name>
        <dbReference type="ChEBI" id="CHEBI:60240"/>
    </cofactor>
    <text evidence="7">Binds 1 divalent metal cation per subunit.</text>
</comment>
<dbReference type="PANTHER" id="PTHR43181">
    <property type="entry name" value="2-C-METHYL-D-ERYTHRITOL 2,4-CYCLODIPHOSPHATE SYNTHASE, CHLOROPLASTIC"/>
    <property type="match status" value="1"/>
</dbReference>
<evidence type="ECO:0000256" key="2">
    <source>
        <dbReference type="ARBA" id="ARBA00004709"/>
    </source>
</evidence>
<evidence type="ECO:0000256" key="6">
    <source>
        <dbReference type="ARBA" id="ARBA00023239"/>
    </source>
</evidence>
<keyword evidence="12" id="KW-1185">Reference proteome</keyword>
<feature type="site" description="Transition state stabilizer" evidence="7">
    <location>
        <position position="168"/>
    </location>
</feature>
<evidence type="ECO:0000256" key="4">
    <source>
        <dbReference type="ARBA" id="ARBA00022723"/>
    </source>
</evidence>
<dbReference type="SUPFAM" id="SSF69765">
    <property type="entry name" value="IpsF-like"/>
    <property type="match status" value="1"/>
</dbReference>
<organism evidence="11 12">
    <name type="scientific">Tepidiforma bonchosmolovskayae</name>
    <dbReference type="NCBI Taxonomy" id="2601677"/>
    <lineage>
        <taxon>Bacteria</taxon>
        <taxon>Bacillati</taxon>
        <taxon>Chloroflexota</taxon>
        <taxon>Tepidiformia</taxon>
        <taxon>Tepidiformales</taxon>
        <taxon>Tepidiformaceae</taxon>
        <taxon>Tepidiforma</taxon>
    </lineage>
</organism>
<feature type="domain" description="2-C-methyl-D-erythritol 2,4-cyclodiphosphate synthase" evidence="10">
    <location>
        <begin position="36"/>
        <end position="189"/>
    </location>
</feature>
<protein>
    <recommendedName>
        <fullName evidence="3 7">2-C-methyl-D-erythritol 2,4-cyclodiphosphate synthase</fullName>
        <shortName evidence="7">MECDP-synthase</shortName>
        <shortName evidence="7">MECPP-synthase</shortName>
        <shortName evidence="7">MECPS</shortName>
        <ecNumber evidence="3 7">4.6.1.12</ecNumber>
    </recommendedName>
</protein>
<evidence type="ECO:0000313" key="11">
    <source>
        <dbReference type="EMBL" id="QFG02204.1"/>
    </source>
</evidence>
<feature type="site" description="Transition state stabilizer" evidence="7">
    <location>
        <position position="69"/>
    </location>
</feature>
<dbReference type="PROSITE" id="PS01350">
    <property type="entry name" value="ISPF"/>
    <property type="match status" value="1"/>
</dbReference>
<gene>
    <name evidence="7" type="primary">ispF</name>
    <name evidence="11" type="ORF">Tbon_02455</name>
</gene>
<dbReference type="CDD" id="cd00554">
    <property type="entry name" value="MECDP_synthase"/>
    <property type="match status" value="1"/>
</dbReference>
<keyword evidence="4 7" id="KW-0479">Metal-binding</keyword>
<dbReference type="NCBIfam" id="TIGR00151">
    <property type="entry name" value="ispF"/>
    <property type="match status" value="1"/>
</dbReference>
<comment type="caution">
    <text evidence="7">Lacks conserved residue(s) required for the propagation of feature annotation.</text>
</comment>
<feature type="binding site" evidence="7">
    <location>
        <begin position="69"/>
        <end position="70"/>
    </location>
    <ligand>
        <name>4-CDP-2-C-methyl-D-erythritol 2-phosphate</name>
        <dbReference type="ChEBI" id="CHEBI:57919"/>
    </ligand>
</feature>
<evidence type="ECO:0000256" key="7">
    <source>
        <dbReference type="HAMAP-Rule" id="MF_00107"/>
    </source>
</evidence>
<feature type="binding site" evidence="7">
    <location>
        <position position="43"/>
    </location>
    <ligand>
        <name>a divalent metal cation</name>
        <dbReference type="ChEBI" id="CHEBI:60240"/>
    </ligand>
</feature>
<evidence type="ECO:0000256" key="9">
    <source>
        <dbReference type="SAM" id="MobiDB-lite"/>
    </source>
</evidence>
<evidence type="ECO:0000256" key="5">
    <source>
        <dbReference type="ARBA" id="ARBA00023229"/>
    </source>
</evidence>
<dbReference type="EMBL" id="CP042829">
    <property type="protein sequence ID" value="QFG02204.1"/>
    <property type="molecule type" value="Genomic_DNA"/>
</dbReference>
<feature type="binding site" evidence="7">
    <location>
        <position position="45"/>
    </location>
    <ligand>
        <name>a divalent metal cation</name>
        <dbReference type="ChEBI" id="CHEBI:60240"/>
    </ligand>
</feature>
<keyword evidence="6 7" id="KW-0456">Lyase</keyword>
<sequence length="191" mass="20531">MRRRRRLLRQPQGHPPARPRPRRPPPRRPGGRPVNIRVGIGEDLHPVDDGRTLVLGGVIIEEGPGLRGHSDADVLLHAITDAVLGAAALGDIGAYFPPSDPRYAHADSADFLRTALRLAREAGWTLGNIDATVRAERPRLAPYIPHIRERIAEIAGIETGAVSVKAKSGEGLDAVGRGEAMAAIAVVLLHR</sequence>
<feature type="binding site" evidence="7">
    <location>
        <begin position="91"/>
        <end position="93"/>
    </location>
    <ligand>
        <name>4-CDP-2-C-methyl-D-erythritol 2-phosphate</name>
        <dbReference type="ChEBI" id="CHEBI:57919"/>
    </ligand>
</feature>
<dbReference type="PANTHER" id="PTHR43181:SF1">
    <property type="entry name" value="2-C-METHYL-D-ERYTHRITOL 2,4-CYCLODIPHOSPHATE SYNTHASE, CHLOROPLASTIC"/>
    <property type="match status" value="1"/>
</dbReference>
<comment type="pathway">
    <text evidence="2 7">Isoprenoid biosynthesis; isopentenyl diphosphate biosynthesis via DXP pathway; isopentenyl diphosphate from 1-deoxy-D-xylulose 5-phosphate: step 4/6.</text>
</comment>
<dbReference type="Pfam" id="PF02542">
    <property type="entry name" value="YgbB"/>
    <property type="match status" value="1"/>
</dbReference>
<evidence type="ECO:0000256" key="8">
    <source>
        <dbReference type="RuleBase" id="RU004395"/>
    </source>
</evidence>
<dbReference type="Proteomes" id="UP000326331">
    <property type="component" value="Chromosome"/>
</dbReference>
<comment type="similarity">
    <text evidence="7 8">Belongs to the IspF family.</text>
</comment>
<feature type="region of interest" description="Disordered" evidence="9">
    <location>
        <begin position="1"/>
        <end position="33"/>
    </location>
</feature>
<feature type="binding site" evidence="7">
    <location>
        <position position="177"/>
    </location>
    <ligand>
        <name>4-CDP-2-C-methyl-D-erythritol 2-phosphate</name>
        <dbReference type="ChEBI" id="CHEBI:57919"/>
    </ligand>
</feature>
<name>A0ABX6BYZ3_9CHLR</name>
<keyword evidence="5 7" id="KW-0414">Isoprene biosynthesis</keyword>
<comment type="catalytic activity">
    <reaction evidence="1 7 8">
        <text>4-CDP-2-C-methyl-D-erythritol 2-phosphate = 2-C-methyl-D-erythritol 2,4-cyclic diphosphate + CMP</text>
        <dbReference type="Rhea" id="RHEA:23864"/>
        <dbReference type="ChEBI" id="CHEBI:57919"/>
        <dbReference type="ChEBI" id="CHEBI:58483"/>
        <dbReference type="ChEBI" id="CHEBI:60377"/>
        <dbReference type="EC" id="4.6.1.12"/>
    </reaction>
</comment>
<accession>A0ABX6BYZ3</accession>
<evidence type="ECO:0000256" key="1">
    <source>
        <dbReference type="ARBA" id="ARBA00000200"/>
    </source>
</evidence>
<dbReference type="InterPro" id="IPR020555">
    <property type="entry name" value="MECDP_synthase_CS"/>
</dbReference>
<evidence type="ECO:0000256" key="3">
    <source>
        <dbReference type="ARBA" id="ARBA00012579"/>
    </source>
</evidence>
<comment type="function">
    <text evidence="7">Involved in the biosynthesis of isopentenyl diphosphate (IPP) and dimethylallyl diphosphate (DMAPP), two major building blocks of isoprenoid compounds. Catalyzes the conversion of 4-diphosphocytidyl-2-C-methyl-D-erythritol 2-phosphate (CDP-ME2P) to 2-C-methyl-D-erythritol 2,4-cyclodiphosphate (ME-CPP) with a corresponding release of cytidine 5-monophosphate (CMP).</text>
</comment>
<feature type="binding site" evidence="7">
    <location>
        <begin position="43"/>
        <end position="45"/>
    </location>
    <ligand>
        <name>4-CDP-2-C-methyl-D-erythritol 2-phosphate</name>
        <dbReference type="ChEBI" id="CHEBI:57919"/>
    </ligand>
</feature>
<feature type="binding site" evidence="7">
    <location>
        <position position="77"/>
    </location>
    <ligand>
        <name>a divalent metal cation</name>
        <dbReference type="ChEBI" id="CHEBI:60240"/>
    </ligand>
</feature>
<dbReference type="InterPro" id="IPR003526">
    <property type="entry name" value="MECDP_synthase"/>
</dbReference>
<dbReference type="EC" id="4.6.1.12" evidence="3 7"/>
<reference evidence="11 12" key="1">
    <citation type="submission" date="2019-10" db="EMBL/GenBank/DDBJ databases">
        <title>Thermopilla bonchosmolovskayae gen. nov., sp. nov., a moderately thermophilic Chloroflexi bacterium from a Chukotka hot spring (Arctic, Russia), representing a novel classis Thermopillaia, which include previously uncultivated lineage OLB14.</title>
        <authorList>
            <person name="Kochetkova T.V."/>
            <person name="Zayulina K.S."/>
            <person name="Zhigarkov V.S."/>
            <person name="Minaev N.V."/>
            <person name="Novikov A."/>
            <person name="Toshchakov S.V."/>
            <person name="Elcheninov A.G."/>
            <person name="Kublanov I.V."/>
        </authorList>
    </citation>
    <scope>NUCLEOTIDE SEQUENCE [LARGE SCALE GENOMIC DNA]</scope>
    <source>
        <strain evidence="11 12">3753O</strain>
    </source>
</reference>
<dbReference type="HAMAP" id="MF_00107">
    <property type="entry name" value="IspF"/>
    <property type="match status" value="1"/>
</dbReference>